<evidence type="ECO:0000313" key="2">
    <source>
        <dbReference type="EMBL" id="SNV69718.1"/>
    </source>
</evidence>
<name>A0A239ZGD6_9STAP</name>
<feature type="transmembrane region" description="Helical" evidence="1">
    <location>
        <begin position="7"/>
        <end position="27"/>
    </location>
</feature>
<evidence type="ECO:0000313" key="3">
    <source>
        <dbReference type="Proteomes" id="UP000242084"/>
    </source>
</evidence>
<keyword evidence="1" id="KW-1133">Transmembrane helix</keyword>
<organism evidence="2 3">
    <name type="scientific">Mammaliicoccus stepanovicii</name>
    <dbReference type="NCBI Taxonomy" id="643214"/>
    <lineage>
        <taxon>Bacteria</taxon>
        <taxon>Bacillati</taxon>
        <taxon>Bacillota</taxon>
        <taxon>Bacilli</taxon>
        <taxon>Bacillales</taxon>
        <taxon>Staphylococcaceae</taxon>
        <taxon>Mammaliicoccus</taxon>
    </lineage>
</organism>
<evidence type="ECO:0000256" key="1">
    <source>
        <dbReference type="SAM" id="Phobius"/>
    </source>
</evidence>
<feature type="transmembrane region" description="Helical" evidence="1">
    <location>
        <begin position="33"/>
        <end position="53"/>
    </location>
</feature>
<gene>
    <name evidence="2" type="ORF">SAMEA4384403_01483</name>
</gene>
<protein>
    <submittedName>
        <fullName evidence="2">Uncharacterized protein</fullName>
    </submittedName>
</protein>
<dbReference type="Proteomes" id="UP000242084">
    <property type="component" value="Chromosome 1"/>
</dbReference>
<accession>A0A239ZGD6</accession>
<proteinExistence type="predicted"/>
<keyword evidence="1" id="KW-0812">Transmembrane</keyword>
<dbReference type="KEGG" id="sste:SAMEA4384403_1483"/>
<keyword evidence="1" id="KW-0472">Membrane</keyword>
<keyword evidence="3" id="KW-1185">Reference proteome</keyword>
<sequence length="67" mass="7824">MYISKKFLIINFVFIFICAFIITYYSFIDSYNVSFQISSIGGLLTGYSILMPIKLYALFLKDKDEIE</sequence>
<reference evidence="2 3" key="1">
    <citation type="submission" date="2017-06" db="EMBL/GenBank/DDBJ databases">
        <authorList>
            <consortium name="Pathogen Informatics"/>
        </authorList>
    </citation>
    <scope>NUCLEOTIDE SEQUENCE [LARGE SCALE GENOMIC DNA]</scope>
    <source>
        <strain evidence="2 3">NCTC13839</strain>
    </source>
</reference>
<dbReference type="AlphaFoldDB" id="A0A239ZGD6"/>
<dbReference type="EMBL" id="LT906462">
    <property type="protein sequence ID" value="SNV69718.1"/>
    <property type="molecule type" value="Genomic_DNA"/>
</dbReference>